<feature type="transmembrane region" description="Helical" evidence="5">
    <location>
        <begin position="61"/>
        <end position="86"/>
    </location>
</feature>
<organism evidence="6 7">
    <name type="scientific">Cymbomonas tetramitiformis</name>
    <dbReference type="NCBI Taxonomy" id="36881"/>
    <lineage>
        <taxon>Eukaryota</taxon>
        <taxon>Viridiplantae</taxon>
        <taxon>Chlorophyta</taxon>
        <taxon>Pyramimonadophyceae</taxon>
        <taxon>Pyramimonadales</taxon>
        <taxon>Pyramimonadaceae</taxon>
        <taxon>Cymbomonas</taxon>
    </lineage>
</organism>
<dbReference type="Proteomes" id="UP001190700">
    <property type="component" value="Unassembled WGS sequence"/>
</dbReference>
<evidence type="ECO:0000256" key="3">
    <source>
        <dbReference type="ARBA" id="ARBA00022989"/>
    </source>
</evidence>
<dbReference type="Gene3D" id="1.20.120.550">
    <property type="entry name" value="Membrane associated eicosanoid/glutathione metabolism-like domain"/>
    <property type="match status" value="1"/>
</dbReference>
<name>A0AAE0BJF8_9CHLO</name>
<gene>
    <name evidence="6" type="ORF">CYMTET_52822</name>
</gene>
<keyword evidence="2 5" id="KW-0812">Transmembrane</keyword>
<evidence type="ECO:0000313" key="6">
    <source>
        <dbReference type="EMBL" id="KAK3237075.1"/>
    </source>
</evidence>
<feature type="transmembrane region" description="Helical" evidence="5">
    <location>
        <begin position="162"/>
        <end position="184"/>
    </location>
</feature>
<comment type="subcellular location">
    <subcellularLocation>
        <location evidence="1">Membrane</location>
    </subcellularLocation>
</comment>
<evidence type="ECO:0000256" key="2">
    <source>
        <dbReference type="ARBA" id="ARBA00022692"/>
    </source>
</evidence>
<keyword evidence="4 5" id="KW-0472">Membrane</keyword>
<evidence type="ECO:0000313" key="7">
    <source>
        <dbReference type="Proteomes" id="UP001190700"/>
    </source>
</evidence>
<protein>
    <submittedName>
        <fullName evidence="6">Uncharacterized protein</fullName>
    </submittedName>
</protein>
<proteinExistence type="predicted"/>
<evidence type="ECO:0000256" key="1">
    <source>
        <dbReference type="ARBA" id="ARBA00004370"/>
    </source>
</evidence>
<comment type="caution">
    <text evidence="6">The sequence shown here is derived from an EMBL/GenBank/DDBJ whole genome shotgun (WGS) entry which is preliminary data.</text>
</comment>
<keyword evidence="3 5" id="KW-1133">Transmembrane helix</keyword>
<dbReference type="SUPFAM" id="SSF161084">
    <property type="entry name" value="MAPEG domain-like"/>
    <property type="match status" value="1"/>
</dbReference>
<evidence type="ECO:0000256" key="5">
    <source>
        <dbReference type="SAM" id="Phobius"/>
    </source>
</evidence>
<feature type="transmembrane region" description="Helical" evidence="5">
    <location>
        <begin position="204"/>
        <end position="227"/>
    </location>
</feature>
<dbReference type="EMBL" id="LGRX02034708">
    <property type="protein sequence ID" value="KAK3237075.1"/>
    <property type="molecule type" value="Genomic_DNA"/>
</dbReference>
<dbReference type="GO" id="GO:0016020">
    <property type="term" value="C:membrane"/>
    <property type="evidence" value="ECO:0007669"/>
    <property type="project" value="UniProtKB-SubCell"/>
</dbReference>
<reference evidence="6 7" key="1">
    <citation type="journal article" date="2015" name="Genome Biol. Evol.">
        <title>Comparative Genomics of a Bacterivorous Green Alga Reveals Evolutionary Causalities and Consequences of Phago-Mixotrophic Mode of Nutrition.</title>
        <authorList>
            <person name="Burns J.A."/>
            <person name="Paasch A."/>
            <person name="Narechania A."/>
            <person name="Kim E."/>
        </authorList>
    </citation>
    <scope>NUCLEOTIDE SEQUENCE [LARGE SCALE GENOMIC DNA]</scope>
    <source>
        <strain evidence="6 7">PLY_AMNH</strain>
    </source>
</reference>
<feature type="transmembrane region" description="Helical" evidence="5">
    <location>
        <begin position="20"/>
        <end position="41"/>
    </location>
</feature>
<dbReference type="InterPro" id="IPR023352">
    <property type="entry name" value="MAPEG-like_dom_sf"/>
</dbReference>
<dbReference type="InterPro" id="IPR001129">
    <property type="entry name" value="Membr-assoc_MAPEG"/>
</dbReference>
<evidence type="ECO:0000256" key="4">
    <source>
        <dbReference type="ARBA" id="ARBA00023136"/>
    </source>
</evidence>
<accession>A0AAE0BJF8</accession>
<dbReference type="AlphaFoldDB" id="A0AAE0BJF8"/>
<keyword evidence="7" id="KW-1185">Reference proteome</keyword>
<dbReference type="Pfam" id="PF01124">
    <property type="entry name" value="MAPEG"/>
    <property type="match status" value="1"/>
</dbReference>
<sequence length="245" mass="26962">MKKVDLGFMKIPLSGDFNHILLCGGIAWGLIVVTVVTAMSGKKGPAVDQTTGHELTDACSNSLLVTSLWCVLYMNYIGIQVVAIFMKGVWEMITDQDVTEKFAPNASRFAGNTFEQSPIFLPALWMYTLFCDSNTGANLGFLYLFSRAIYPLFYIANGKFTFWFEFCTQIGYGVNGVFVLGSLFQSLGGDWIGFLRDAPIVAPILGFLFGTLAMVPGLPLGPLYAYIHYKVDHARALKSVQKLDG</sequence>